<dbReference type="HOGENOM" id="CLU_3346595_0_0_10"/>
<reference evidence="1 2" key="1">
    <citation type="journal article" date="2014" name="Proc. Natl. Acad. Sci. U.S.A.">
        <title>Functional characterization of flavobacteria rhodopsins reveals a unique class of light-driven chloride pump in bacteria.</title>
        <authorList>
            <person name="Yoshizawa S."/>
            <person name="Kumagai Y."/>
            <person name="Kim H."/>
            <person name="Ogura Y."/>
            <person name="Hayashi T."/>
            <person name="Iwasaki W."/>
            <person name="DeLong E.F."/>
            <person name="Kogure K."/>
        </authorList>
    </citation>
    <scope>NUCLEOTIDE SEQUENCE [LARGE SCALE GENOMIC DNA]</scope>
    <source>
        <strain evidence="1 2">S1-08</strain>
    </source>
</reference>
<dbReference type="KEGG" id="nmf:NMS_1967"/>
<sequence length="37" mass="4488">MRRSSLSRKRTYYLVPNSHAKKYSNQCDWTNRAVLEK</sequence>
<dbReference type="STRING" id="1454201.NMS_1967"/>
<dbReference type="EMBL" id="AP014548">
    <property type="protein sequence ID" value="BAO55976.1"/>
    <property type="molecule type" value="Genomic_DNA"/>
</dbReference>
<gene>
    <name evidence="1" type="ORF">NMS_1967</name>
</gene>
<dbReference type="Proteomes" id="UP000031760">
    <property type="component" value="Chromosome"/>
</dbReference>
<proteinExistence type="predicted"/>
<organism evidence="1 2">
    <name type="scientific">Nonlabens marinus S1-08</name>
    <dbReference type="NCBI Taxonomy" id="1454201"/>
    <lineage>
        <taxon>Bacteria</taxon>
        <taxon>Pseudomonadati</taxon>
        <taxon>Bacteroidota</taxon>
        <taxon>Flavobacteriia</taxon>
        <taxon>Flavobacteriales</taxon>
        <taxon>Flavobacteriaceae</taxon>
        <taxon>Nonlabens</taxon>
    </lineage>
</organism>
<dbReference type="AlphaFoldDB" id="W8W0A3"/>
<accession>W8W0A3</accession>
<protein>
    <submittedName>
        <fullName evidence="1">Uncharacterized protein</fullName>
    </submittedName>
</protein>
<evidence type="ECO:0000313" key="2">
    <source>
        <dbReference type="Proteomes" id="UP000031760"/>
    </source>
</evidence>
<keyword evidence="2" id="KW-1185">Reference proteome</keyword>
<evidence type="ECO:0000313" key="1">
    <source>
        <dbReference type="EMBL" id="BAO55976.1"/>
    </source>
</evidence>
<name>W8W0A3_9FLAO</name>